<evidence type="ECO:0000256" key="1">
    <source>
        <dbReference type="ARBA" id="ARBA00000900"/>
    </source>
</evidence>
<dbReference type="Pfam" id="PF26192">
    <property type="entry name" value="RNF157-like_N"/>
    <property type="match status" value="1"/>
</dbReference>
<dbReference type="Proteomes" id="UP001054252">
    <property type="component" value="Unassembled WGS sequence"/>
</dbReference>
<sequence>MTSSNKPSHHCNEEHQHHQNHHHCPYSGPLFIINPNAYTIMNIPHCSTPNSVHAFEVNTEPLPIPSGIYGACMSHCSNTLGSFAEKINVHADTIRLVPDNKNSGSQKLSFTFDALEPGSFTIFYVAKEEANFTFKPVGSVIQEPKIYQFQKGLAQKFDQPEGGINLSVFKSVETFKHEGGVYPLVISAEISLSSSCSVPLPIATSHGQITQAVLEENTEGHFQVKVMNQKSWWHKISTNNEPRDDMADTDVPLKKRKISKPAGDEACNAGFRTKRINSNFKGANFIFNNLGPTNIVKYMNIGPGAGGRNEGKKAGSINDNRGCVQLKPSKAGFGGNPALLGSPEPNRSGFRRTQQGWVPSNPALLGSVETQQGWVRWKPNLAGFTTSQGWVRRNPADLLGLQPNLALLGKLDGVEMREHSRKKKKWVKIDFADGVEMREHSENKKKWVKIDFADGVEIREHSENKKKWVKIDFVEDEDEKSVCR</sequence>
<organism evidence="9 10">
    <name type="scientific">Rubroshorea leprosula</name>
    <dbReference type="NCBI Taxonomy" id="152421"/>
    <lineage>
        <taxon>Eukaryota</taxon>
        <taxon>Viridiplantae</taxon>
        <taxon>Streptophyta</taxon>
        <taxon>Embryophyta</taxon>
        <taxon>Tracheophyta</taxon>
        <taxon>Spermatophyta</taxon>
        <taxon>Magnoliopsida</taxon>
        <taxon>eudicotyledons</taxon>
        <taxon>Gunneridae</taxon>
        <taxon>Pentapetalae</taxon>
        <taxon>rosids</taxon>
        <taxon>malvids</taxon>
        <taxon>Malvales</taxon>
        <taxon>Dipterocarpaceae</taxon>
        <taxon>Rubroshorea</taxon>
    </lineage>
</organism>
<dbReference type="EMBL" id="BPVZ01000055">
    <property type="protein sequence ID" value="GKV20619.1"/>
    <property type="molecule type" value="Genomic_DNA"/>
</dbReference>
<feature type="domain" description="MGRN1/RNF157-like N-terminal" evidence="8">
    <location>
        <begin position="87"/>
        <end position="234"/>
    </location>
</feature>
<evidence type="ECO:0000256" key="4">
    <source>
        <dbReference type="ARBA" id="ARBA00022723"/>
    </source>
</evidence>
<evidence type="ECO:0000256" key="2">
    <source>
        <dbReference type="ARBA" id="ARBA00012483"/>
    </source>
</evidence>
<evidence type="ECO:0000313" key="9">
    <source>
        <dbReference type="EMBL" id="GKV20619.1"/>
    </source>
</evidence>
<keyword evidence="5" id="KW-0863">Zinc-finger</keyword>
<comment type="caution">
    <text evidence="9">The sequence shown here is derived from an EMBL/GenBank/DDBJ whole genome shotgun (WGS) entry which is preliminary data.</text>
</comment>
<gene>
    <name evidence="9" type="ORF">SLEP1_g30719</name>
</gene>
<dbReference type="GO" id="GO:0016567">
    <property type="term" value="P:protein ubiquitination"/>
    <property type="evidence" value="ECO:0007669"/>
    <property type="project" value="TreeGrafter"/>
</dbReference>
<dbReference type="AlphaFoldDB" id="A0AAV5K112"/>
<reference evidence="9 10" key="1">
    <citation type="journal article" date="2021" name="Commun. Biol.">
        <title>The genome of Shorea leprosula (Dipterocarpaceae) highlights the ecological relevance of drought in aseasonal tropical rainforests.</title>
        <authorList>
            <person name="Ng K.K.S."/>
            <person name="Kobayashi M.J."/>
            <person name="Fawcett J.A."/>
            <person name="Hatakeyama M."/>
            <person name="Paape T."/>
            <person name="Ng C.H."/>
            <person name="Ang C.C."/>
            <person name="Tnah L.H."/>
            <person name="Lee C.T."/>
            <person name="Nishiyama T."/>
            <person name="Sese J."/>
            <person name="O'Brien M.J."/>
            <person name="Copetti D."/>
            <person name="Mohd Noor M.I."/>
            <person name="Ong R.C."/>
            <person name="Putra M."/>
            <person name="Sireger I.Z."/>
            <person name="Indrioko S."/>
            <person name="Kosugi Y."/>
            <person name="Izuno A."/>
            <person name="Isagi Y."/>
            <person name="Lee S.L."/>
            <person name="Shimizu K.K."/>
        </authorList>
    </citation>
    <scope>NUCLEOTIDE SEQUENCE [LARGE SCALE GENOMIC DNA]</scope>
    <source>
        <strain evidence="9">214</strain>
    </source>
</reference>
<dbReference type="GO" id="GO:0008270">
    <property type="term" value="F:zinc ion binding"/>
    <property type="evidence" value="ECO:0007669"/>
    <property type="project" value="UniProtKB-KW"/>
</dbReference>
<comment type="catalytic activity">
    <reaction evidence="1">
        <text>S-ubiquitinyl-[E2 ubiquitin-conjugating enzyme]-L-cysteine + [acceptor protein]-L-lysine = [E2 ubiquitin-conjugating enzyme]-L-cysteine + N(6)-ubiquitinyl-[acceptor protein]-L-lysine.</text>
        <dbReference type="EC" id="2.3.2.27"/>
    </reaction>
</comment>
<evidence type="ECO:0000256" key="3">
    <source>
        <dbReference type="ARBA" id="ARBA00022679"/>
    </source>
</evidence>
<dbReference type="EC" id="2.3.2.27" evidence="2"/>
<keyword evidence="4" id="KW-0479">Metal-binding</keyword>
<protein>
    <recommendedName>
        <fullName evidence="2">RING-type E3 ubiquitin transferase</fullName>
        <ecNumber evidence="2">2.3.2.27</ecNumber>
    </recommendedName>
</protein>
<keyword evidence="7" id="KW-0862">Zinc</keyword>
<dbReference type="InterPro" id="IPR058981">
    <property type="entry name" value="MGRN1/RNF157-like_N"/>
</dbReference>
<name>A0AAV5K112_9ROSI</name>
<keyword evidence="6" id="KW-0833">Ubl conjugation pathway</keyword>
<evidence type="ECO:0000313" key="10">
    <source>
        <dbReference type="Proteomes" id="UP001054252"/>
    </source>
</evidence>
<evidence type="ECO:0000256" key="7">
    <source>
        <dbReference type="ARBA" id="ARBA00022833"/>
    </source>
</evidence>
<accession>A0AAV5K112</accession>
<dbReference type="GO" id="GO:0061630">
    <property type="term" value="F:ubiquitin protein ligase activity"/>
    <property type="evidence" value="ECO:0007669"/>
    <property type="project" value="UniProtKB-EC"/>
</dbReference>
<keyword evidence="10" id="KW-1185">Reference proteome</keyword>
<evidence type="ECO:0000259" key="8">
    <source>
        <dbReference type="Pfam" id="PF26192"/>
    </source>
</evidence>
<evidence type="ECO:0000256" key="6">
    <source>
        <dbReference type="ARBA" id="ARBA00022786"/>
    </source>
</evidence>
<proteinExistence type="predicted"/>
<dbReference type="PANTHER" id="PTHR22996">
    <property type="entry name" value="MAHOGUNIN"/>
    <property type="match status" value="1"/>
</dbReference>
<dbReference type="PANTHER" id="PTHR22996:SF4">
    <property type="entry name" value="E3 UBIQUITIN-PROTEIN LIGASE LUL4-RELATED"/>
    <property type="match status" value="1"/>
</dbReference>
<evidence type="ECO:0000256" key="5">
    <source>
        <dbReference type="ARBA" id="ARBA00022771"/>
    </source>
</evidence>
<dbReference type="InterPro" id="IPR045194">
    <property type="entry name" value="MGRN1/RNF157-like"/>
</dbReference>
<keyword evidence="3" id="KW-0808">Transferase</keyword>